<comment type="subcellular location">
    <subcellularLocation>
        <location evidence="1">Membrane</location>
        <topology evidence="1">Peripheral membrane protein</topology>
        <orientation evidence="1">Cytoplasmic side</orientation>
    </subcellularLocation>
</comment>
<organism evidence="8 9">
    <name type="scientific">Cotesia congregata</name>
    <name type="common">Parasitoid wasp</name>
    <name type="synonym">Apanteles congregatus</name>
    <dbReference type="NCBI Taxonomy" id="51543"/>
    <lineage>
        <taxon>Eukaryota</taxon>
        <taxon>Metazoa</taxon>
        <taxon>Ecdysozoa</taxon>
        <taxon>Arthropoda</taxon>
        <taxon>Hexapoda</taxon>
        <taxon>Insecta</taxon>
        <taxon>Pterygota</taxon>
        <taxon>Neoptera</taxon>
        <taxon>Endopterygota</taxon>
        <taxon>Hymenoptera</taxon>
        <taxon>Apocrita</taxon>
        <taxon>Ichneumonoidea</taxon>
        <taxon>Braconidae</taxon>
        <taxon>Microgastrinae</taxon>
        <taxon>Cotesia</taxon>
    </lineage>
</organism>
<dbReference type="Gene3D" id="3.30.1520.10">
    <property type="entry name" value="Phox-like domain"/>
    <property type="match status" value="1"/>
</dbReference>
<comment type="similarity">
    <text evidence="2">Belongs to the sorting nexin family.</text>
</comment>
<evidence type="ECO:0000256" key="2">
    <source>
        <dbReference type="ARBA" id="ARBA00010883"/>
    </source>
</evidence>
<dbReference type="PANTHER" id="PTHR46571:SF1">
    <property type="entry name" value="SORTING NEXIN-8"/>
    <property type="match status" value="1"/>
</dbReference>
<dbReference type="InterPro" id="IPR035704">
    <property type="entry name" value="SNX8/Mvp1_PX"/>
</dbReference>
<evidence type="ECO:0000313" key="9">
    <source>
        <dbReference type="Proteomes" id="UP000786811"/>
    </source>
</evidence>
<dbReference type="Pfam" id="PF00787">
    <property type="entry name" value="PX"/>
    <property type="match status" value="1"/>
</dbReference>
<dbReference type="GO" id="GO:0005829">
    <property type="term" value="C:cytosol"/>
    <property type="evidence" value="ECO:0007669"/>
    <property type="project" value="GOC"/>
</dbReference>
<proteinExistence type="inferred from homology"/>
<evidence type="ECO:0000256" key="4">
    <source>
        <dbReference type="ARBA" id="ARBA00022927"/>
    </source>
</evidence>
<dbReference type="AlphaFoldDB" id="A0A8J2HJG7"/>
<sequence length="523" mass="58911">MASTDLSSGSIPPFYREIYEKICSPTSGNVEREVFKSLLVKSQLSSPILSQIWDLVDSRTGFLSRSGLYKGLALVAFAQQGKQPSDKLLENVESQELPVPVLGDLSEVTLLAQRLYKGNNPAKLNLMYSDICKLDTIEVNLVPERKGIFLKHVEYQVTSKAFNSIVHRRYNDFVSLHDLLLARFPYRLIPKLPPKKIVGADSQFLEERRRSLLRFLILIARHPVVRTDPIVQFFFTYTGEETQYKIRDVFRRVPDEFATSELSSRAKELVPPETLTEFANSRDQIRMILCGISRLKNIADCLAIRSHSYAADMAELGAQLSNLAAEPHGNSGWASGGSTIWQNMKKGFHVIAKEFHLLSARALQQAVREETTVCERLNLLLDVLVAHRTLCERHERGVSADHQRALSTMLALKKRQMQGVIRGTDADTVEYLENKMVAQESVIANVELRNSFSLHCLHMETQLVHAHLEILATVLQSLVKVQICGHSELAEVWKLIEPTIMKCLPEKTAIDINGTTDNEGPLV</sequence>
<dbReference type="InterPro" id="IPR045734">
    <property type="entry name" value="Snx8_BAR_dom"/>
</dbReference>
<keyword evidence="9" id="KW-1185">Reference proteome</keyword>
<dbReference type="GO" id="GO:0034498">
    <property type="term" value="P:early endosome to Golgi transport"/>
    <property type="evidence" value="ECO:0007669"/>
    <property type="project" value="TreeGrafter"/>
</dbReference>
<dbReference type="CDD" id="cd07597">
    <property type="entry name" value="BAR_SNX8"/>
    <property type="match status" value="1"/>
</dbReference>
<evidence type="ECO:0000256" key="1">
    <source>
        <dbReference type="ARBA" id="ARBA00004287"/>
    </source>
</evidence>
<dbReference type="GO" id="GO:0031901">
    <property type="term" value="C:early endosome membrane"/>
    <property type="evidence" value="ECO:0007669"/>
    <property type="project" value="TreeGrafter"/>
</dbReference>
<feature type="domain" description="EH" evidence="6">
    <location>
        <begin position="15"/>
        <end position="56"/>
    </location>
</feature>
<dbReference type="InterPro" id="IPR011992">
    <property type="entry name" value="EF-hand-dom_pair"/>
</dbReference>
<dbReference type="InterPro" id="IPR036871">
    <property type="entry name" value="PX_dom_sf"/>
</dbReference>
<accession>A0A8J2HJG7</accession>
<keyword evidence="4" id="KW-0653">Protein transport</keyword>
<dbReference type="EMBL" id="CAJNRD030001122">
    <property type="protein sequence ID" value="CAG5100873.1"/>
    <property type="molecule type" value="Genomic_DNA"/>
</dbReference>
<dbReference type="GO" id="GO:0006886">
    <property type="term" value="P:intracellular protein transport"/>
    <property type="evidence" value="ECO:0007669"/>
    <property type="project" value="TreeGrafter"/>
</dbReference>
<evidence type="ECO:0000256" key="5">
    <source>
        <dbReference type="ARBA" id="ARBA00023136"/>
    </source>
</evidence>
<dbReference type="PANTHER" id="PTHR46571">
    <property type="entry name" value="SORTING NEXIN-8"/>
    <property type="match status" value="1"/>
</dbReference>
<comment type="caution">
    <text evidence="8">The sequence shown here is derived from an EMBL/GenBank/DDBJ whole genome shotgun (WGS) entry which is preliminary data.</text>
</comment>
<keyword evidence="3" id="KW-0813">Transport</keyword>
<dbReference type="PROSITE" id="PS50031">
    <property type="entry name" value="EH"/>
    <property type="match status" value="1"/>
</dbReference>
<dbReference type="InterPro" id="IPR000261">
    <property type="entry name" value="EH_dom"/>
</dbReference>
<dbReference type="Proteomes" id="UP000786811">
    <property type="component" value="Unassembled WGS sequence"/>
</dbReference>
<dbReference type="SMART" id="SM00027">
    <property type="entry name" value="EH"/>
    <property type="match status" value="1"/>
</dbReference>
<dbReference type="SUPFAM" id="SSF64268">
    <property type="entry name" value="PX domain"/>
    <property type="match status" value="1"/>
</dbReference>
<name>A0A8J2HJG7_COTCN</name>
<dbReference type="OrthoDB" id="10064318at2759"/>
<dbReference type="PROSITE" id="PS50195">
    <property type="entry name" value="PX"/>
    <property type="match status" value="1"/>
</dbReference>
<dbReference type="SUPFAM" id="SSF47473">
    <property type="entry name" value="EF-hand"/>
    <property type="match status" value="1"/>
</dbReference>
<feature type="domain" description="PX" evidence="7">
    <location>
        <begin position="133"/>
        <end position="241"/>
    </location>
</feature>
<dbReference type="Pfam" id="PF19566">
    <property type="entry name" value="Snx8_BAR_dom"/>
    <property type="match status" value="1"/>
</dbReference>
<dbReference type="SMART" id="SM00312">
    <property type="entry name" value="PX"/>
    <property type="match status" value="1"/>
</dbReference>
<dbReference type="CDD" id="cd06866">
    <property type="entry name" value="PX_SNX8_Mvp1p_like"/>
    <property type="match status" value="1"/>
</dbReference>
<protein>
    <submittedName>
        <fullName evidence="8">Similar to Snx8: Sorting nexin-8 (Mus musculus)</fullName>
    </submittedName>
</protein>
<evidence type="ECO:0000313" key="8">
    <source>
        <dbReference type="EMBL" id="CAG5100873.1"/>
    </source>
</evidence>
<dbReference type="GO" id="GO:0035091">
    <property type="term" value="F:phosphatidylinositol binding"/>
    <property type="evidence" value="ECO:0007669"/>
    <property type="project" value="InterPro"/>
</dbReference>
<dbReference type="InterPro" id="IPR028662">
    <property type="entry name" value="SNX8/Mvp1"/>
</dbReference>
<evidence type="ECO:0000259" key="6">
    <source>
        <dbReference type="PROSITE" id="PS50031"/>
    </source>
</evidence>
<evidence type="ECO:0000256" key="3">
    <source>
        <dbReference type="ARBA" id="ARBA00022448"/>
    </source>
</evidence>
<dbReference type="InterPro" id="IPR001683">
    <property type="entry name" value="PX_dom"/>
</dbReference>
<evidence type="ECO:0000259" key="7">
    <source>
        <dbReference type="PROSITE" id="PS50195"/>
    </source>
</evidence>
<reference evidence="8" key="1">
    <citation type="submission" date="2021-04" db="EMBL/GenBank/DDBJ databases">
        <authorList>
            <person name="Chebbi M.A.C M."/>
        </authorList>
    </citation>
    <scope>NUCLEOTIDE SEQUENCE</scope>
</reference>
<gene>
    <name evidence="8" type="ORF">HICCMSTLAB_LOCUS9946</name>
</gene>
<dbReference type="Gene3D" id="1.10.238.10">
    <property type="entry name" value="EF-hand"/>
    <property type="match status" value="1"/>
</dbReference>
<keyword evidence="5" id="KW-0472">Membrane</keyword>